<dbReference type="OrthoDB" id="810573at2759"/>
<evidence type="ECO:0000313" key="3">
    <source>
        <dbReference type="Proteomes" id="UP000027138"/>
    </source>
</evidence>
<evidence type="ECO:0000313" key="2">
    <source>
        <dbReference type="EMBL" id="KDP38915.1"/>
    </source>
</evidence>
<gene>
    <name evidence="2" type="ORF">JCGZ_00672</name>
</gene>
<dbReference type="STRING" id="180498.A0A067L338"/>
<organism evidence="2 3">
    <name type="scientific">Jatropha curcas</name>
    <name type="common">Barbados nut</name>
    <dbReference type="NCBI Taxonomy" id="180498"/>
    <lineage>
        <taxon>Eukaryota</taxon>
        <taxon>Viridiplantae</taxon>
        <taxon>Streptophyta</taxon>
        <taxon>Embryophyta</taxon>
        <taxon>Tracheophyta</taxon>
        <taxon>Spermatophyta</taxon>
        <taxon>Magnoliopsida</taxon>
        <taxon>eudicotyledons</taxon>
        <taxon>Gunneridae</taxon>
        <taxon>Pentapetalae</taxon>
        <taxon>rosids</taxon>
        <taxon>fabids</taxon>
        <taxon>Malpighiales</taxon>
        <taxon>Euphorbiaceae</taxon>
        <taxon>Crotonoideae</taxon>
        <taxon>Jatropheae</taxon>
        <taxon>Jatropha</taxon>
    </lineage>
</organism>
<dbReference type="InterPro" id="IPR006527">
    <property type="entry name" value="F-box-assoc_dom_typ1"/>
</dbReference>
<dbReference type="Gene3D" id="1.20.1280.50">
    <property type="match status" value="1"/>
</dbReference>
<dbReference type="SUPFAM" id="SSF81383">
    <property type="entry name" value="F-box domain"/>
    <property type="match status" value="1"/>
</dbReference>
<dbReference type="PANTHER" id="PTHR31672">
    <property type="entry name" value="BNACNNG10540D PROTEIN"/>
    <property type="match status" value="1"/>
</dbReference>
<dbReference type="NCBIfam" id="TIGR01640">
    <property type="entry name" value="F_box_assoc_1"/>
    <property type="match status" value="1"/>
</dbReference>
<accession>A0A067L338</accession>
<protein>
    <recommendedName>
        <fullName evidence="1">F-box domain-containing protein</fullName>
    </recommendedName>
</protein>
<feature type="domain" description="F-box" evidence="1">
    <location>
        <begin position="1"/>
        <end position="46"/>
    </location>
</feature>
<evidence type="ECO:0000259" key="1">
    <source>
        <dbReference type="PROSITE" id="PS50181"/>
    </source>
</evidence>
<proteinExistence type="predicted"/>
<dbReference type="InterPro" id="IPR017451">
    <property type="entry name" value="F-box-assoc_interact_dom"/>
</dbReference>
<sequence length="396" mass="45947">MSDYLSEEVITKILHNLPVKSLIRCTSVCKLWYSLIKNPHFISAQIAKTSLINIESNPNRLLLSHIHADEYSVGFENQELKKYIPLHFPFKSGSRLPHAMGYSNGLLCLLDRRVALGRYEDKFILWNPSIRKSFTVPQPNFAFSLCVFCNDYVGFGFDSNTNDYKVLRMMIHLNEHHDNDEELKFQIEIYSFNMNSWKIVTGDVPTDWIENQWPYGSRLRLIKRAACLNNALHWIVNHSKYKLILVFDMKDEVLREIMLPECLAKDVASQLCLKVFRDSSIAVINSIDLHSAHIWVMKEYRVVESWEKLIEVDGDQRRGRLTVLGFKRNGEVIPKFFRKPLTLSSAYASIDTYVESLALLDKGNAVEEKRPKRARRSDTELSSILYSVFSIIFDLI</sequence>
<name>A0A067L338_JATCU</name>
<dbReference type="Proteomes" id="UP000027138">
    <property type="component" value="Unassembled WGS sequence"/>
</dbReference>
<dbReference type="AlphaFoldDB" id="A0A067L338"/>
<keyword evidence="3" id="KW-1185">Reference proteome</keyword>
<dbReference type="InterPro" id="IPR001810">
    <property type="entry name" value="F-box_dom"/>
</dbReference>
<dbReference type="InterPro" id="IPR050796">
    <property type="entry name" value="SCF_F-box_component"/>
</dbReference>
<dbReference type="PANTHER" id="PTHR31672:SF13">
    <property type="entry name" value="F-BOX PROTEIN CPR30-LIKE"/>
    <property type="match status" value="1"/>
</dbReference>
<dbReference type="SMART" id="SM00256">
    <property type="entry name" value="FBOX"/>
    <property type="match status" value="1"/>
</dbReference>
<reference evidence="2 3" key="1">
    <citation type="journal article" date="2014" name="PLoS ONE">
        <title>Global Analysis of Gene Expression Profiles in Physic Nut (Jatropha curcas L.) Seedlings Exposed to Salt Stress.</title>
        <authorList>
            <person name="Zhang L."/>
            <person name="Zhang C."/>
            <person name="Wu P."/>
            <person name="Chen Y."/>
            <person name="Li M."/>
            <person name="Jiang H."/>
            <person name="Wu G."/>
        </authorList>
    </citation>
    <scope>NUCLEOTIDE SEQUENCE [LARGE SCALE GENOMIC DNA]</scope>
    <source>
        <strain evidence="3">cv. GZQX0401</strain>
        <tissue evidence="2">Young leaves</tissue>
    </source>
</reference>
<dbReference type="PROSITE" id="PS50181">
    <property type="entry name" value="FBOX"/>
    <property type="match status" value="1"/>
</dbReference>
<dbReference type="EMBL" id="KK914353">
    <property type="protein sequence ID" value="KDP38915.1"/>
    <property type="molecule type" value="Genomic_DNA"/>
</dbReference>
<dbReference type="Pfam" id="PF00646">
    <property type="entry name" value="F-box"/>
    <property type="match status" value="1"/>
</dbReference>
<dbReference type="CDD" id="cd22157">
    <property type="entry name" value="F-box_AtFBW1-like"/>
    <property type="match status" value="1"/>
</dbReference>
<dbReference type="Pfam" id="PF07734">
    <property type="entry name" value="FBA_1"/>
    <property type="match status" value="1"/>
</dbReference>
<dbReference type="InterPro" id="IPR036047">
    <property type="entry name" value="F-box-like_dom_sf"/>
</dbReference>